<gene>
    <name evidence="3" type="ORF">BLNAU_9353</name>
</gene>
<reference evidence="3 4" key="1">
    <citation type="journal article" date="2022" name="bioRxiv">
        <title>Genomics of Preaxostyla Flagellates Illuminates Evolutionary Transitions and the Path Towards Mitochondrial Loss.</title>
        <authorList>
            <person name="Novak L.V.F."/>
            <person name="Treitli S.C."/>
            <person name="Pyrih J."/>
            <person name="Halakuc P."/>
            <person name="Pipaliya S.V."/>
            <person name="Vacek V."/>
            <person name="Brzon O."/>
            <person name="Soukal P."/>
            <person name="Eme L."/>
            <person name="Dacks J.B."/>
            <person name="Karnkowska A."/>
            <person name="Elias M."/>
            <person name="Hampl V."/>
        </authorList>
    </citation>
    <scope>NUCLEOTIDE SEQUENCE [LARGE SCALE GENOMIC DNA]</scope>
    <source>
        <strain evidence="3">NAU3</strain>
        <tissue evidence="3">Gut</tissue>
    </source>
</reference>
<organism evidence="3 4">
    <name type="scientific">Blattamonas nauphoetae</name>
    <dbReference type="NCBI Taxonomy" id="2049346"/>
    <lineage>
        <taxon>Eukaryota</taxon>
        <taxon>Metamonada</taxon>
        <taxon>Preaxostyla</taxon>
        <taxon>Oxymonadida</taxon>
        <taxon>Blattamonas</taxon>
    </lineage>
</organism>
<dbReference type="Proteomes" id="UP001281761">
    <property type="component" value="Unassembled WGS sequence"/>
</dbReference>
<accession>A0ABQ9XW01</accession>
<proteinExistence type="predicted"/>
<evidence type="ECO:0000256" key="2">
    <source>
        <dbReference type="SAM" id="MobiDB-lite"/>
    </source>
</evidence>
<comment type="caution">
    <text evidence="3">The sequence shown here is derived from an EMBL/GenBank/DDBJ whole genome shotgun (WGS) entry which is preliminary data.</text>
</comment>
<dbReference type="EMBL" id="JARBJD010000064">
    <property type="protein sequence ID" value="KAK2955663.1"/>
    <property type="molecule type" value="Genomic_DNA"/>
</dbReference>
<sequence length="372" mass="42109">MEETINTLKLDIREKDECITNLRNDLGEKAFLEKKLSILQAIREKERARFMEEIEELRERLAHEQDMKKFSQTKVADTGSKTNVAKGDIQKTLTNLTVENQRLTKELEYQGENSDLLLRENTRLNKVVQTLQVEASLQKTAVEELTRKCKIKDKIIETLRMETEQTQKDFALTATPQQLQTPAYQPETVQSRAFGQPLTFSQLVSSSTKKPQHVQFAKDYEQMLTTLQLENDQTKDTLNKIEEKLNEVWEGVVGLDLSDIRRDLESISGTDNVIKKIDEKSQHISVLSSDMYHLLESIGGDHADDADTVVQNAQDIAISTPKVNERTISSRPLSTPVRTPGQQSYNSTTTPTIHIIQGSEPGTSVGFTAYSP</sequence>
<feature type="compositionally biased region" description="Polar residues" evidence="2">
    <location>
        <begin position="326"/>
        <end position="349"/>
    </location>
</feature>
<evidence type="ECO:0000256" key="1">
    <source>
        <dbReference type="SAM" id="Coils"/>
    </source>
</evidence>
<feature type="coiled-coil region" evidence="1">
    <location>
        <begin position="217"/>
        <end position="244"/>
    </location>
</feature>
<protein>
    <submittedName>
        <fullName evidence="3">Uncharacterized protein</fullName>
    </submittedName>
</protein>
<feature type="coiled-coil region" evidence="1">
    <location>
        <begin position="40"/>
        <end position="74"/>
    </location>
</feature>
<name>A0ABQ9XW01_9EUKA</name>
<evidence type="ECO:0000313" key="4">
    <source>
        <dbReference type="Proteomes" id="UP001281761"/>
    </source>
</evidence>
<evidence type="ECO:0000313" key="3">
    <source>
        <dbReference type="EMBL" id="KAK2955663.1"/>
    </source>
</evidence>
<keyword evidence="4" id="KW-1185">Reference proteome</keyword>
<keyword evidence="1" id="KW-0175">Coiled coil</keyword>
<feature type="region of interest" description="Disordered" evidence="2">
    <location>
        <begin position="324"/>
        <end position="349"/>
    </location>
</feature>